<comment type="subcellular location">
    <subcellularLocation>
        <location evidence="2">Cytoplasm</location>
    </subcellularLocation>
</comment>
<protein>
    <recommendedName>
        <fullName evidence="2">PF03932 family protein CutC</fullName>
    </recommendedName>
</protein>
<reference evidence="3" key="1">
    <citation type="journal article" date="2014" name="Int. J. Syst. Evol. Microbiol.">
        <title>Complete genome sequence of Corynebacterium casei LMG S-19264T (=DSM 44701T), isolated from a smear-ripened cheese.</title>
        <authorList>
            <consortium name="US DOE Joint Genome Institute (JGI-PGF)"/>
            <person name="Walter F."/>
            <person name="Albersmeier A."/>
            <person name="Kalinowski J."/>
            <person name="Ruckert C."/>
        </authorList>
    </citation>
    <scope>NUCLEOTIDE SEQUENCE</scope>
    <source>
        <strain evidence="3">JCM 3346</strain>
    </source>
</reference>
<comment type="similarity">
    <text evidence="1 2">Belongs to the CutC family.</text>
</comment>
<evidence type="ECO:0000256" key="1">
    <source>
        <dbReference type="ARBA" id="ARBA00007768"/>
    </source>
</evidence>
<dbReference type="GO" id="GO:0005737">
    <property type="term" value="C:cytoplasm"/>
    <property type="evidence" value="ECO:0007669"/>
    <property type="project" value="UniProtKB-SubCell"/>
</dbReference>
<dbReference type="PANTHER" id="PTHR12598:SF0">
    <property type="entry name" value="COPPER HOMEOSTASIS PROTEIN CUTC HOMOLOG"/>
    <property type="match status" value="1"/>
</dbReference>
<dbReference type="InterPro" id="IPR036822">
    <property type="entry name" value="CutC-like_dom_sf"/>
</dbReference>
<dbReference type="InterPro" id="IPR005627">
    <property type="entry name" value="CutC-like"/>
</dbReference>
<reference evidence="3" key="2">
    <citation type="submission" date="2020-09" db="EMBL/GenBank/DDBJ databases">
        <authorList>
            <person name="Sun Q."/>
            <person name="Ohkuma M."/>
        </authorList>
    </citation>
    <scope>NUCLEOTIDE SEQUENCE</scope>
    <source>
        <strain evidence="3">JCM 3346</strain>
    </source>
</reference>
<keyword evidence="4" id="KW-1185">Reference proteome</keyword>
<dbReference type="EMBL" id="BMRJ01000001">
    <property type="protein sequence ID" value="GGR22997.1"/>
    <property type="molecule type" value="Genomic_DNA"/>
</dbReference>
<dbReference type="Proteomes" id="UP000610303">
    <property type="component" value="Unassembled WGS sequence"/>
</dbReference>
<comment type="caution">
    <text evidence="2">Once thought to be involved in copper homeostasis, experiments in E.coli have shown this is not the case.</text>
</comment>
<accession>A0A918FB46</accession>
<dbReference type="PANTHER" id="PTHR12598">
    <property type="entry name" value="COPPER HOMEOSTASIS PROTEIN CUTC"/>
    <property type="match status" value="1"/>
</dbReference>
<proteinExistence type="inferred from homology"/>
<sequence>MSQEPRRPLPVEIAVQDAAGARTALDGGAARVELCLALGLGGLTPSAGLIEASAELAAERGVAGFTHALIRPRGGGFVYDAEERREIVRDIRLAVRLGADGVVVGALDETGRLDLDAIAEFRDAAGDADVTVHRAVDAAADQLAAVAALAELGVRRVLTSGGGADCRAGLPTLERMVSAVEGRLEIMAGGGVRIEDIPALAAAGVDAVHLSARGRALRGGASGPGGGVDGFDETDAALVAAAVAAAGWAATDATA</sequence>
<dbReference type="GO" id="GO:0005507">
    <property type="term" value="F:copper ion binding"/>
    <property type="evidence" value="ECO:0007669"/>
    <property type="project" value="TreeGrafter"/>
</dbReference>
<dbReference type="AlphaFoldDB" id="A0A918FB46"/>
<comment type="caution">
    <text evidence="3">The sequence shown here is derived from an EMBL/GenBank/DDBJ whole genome shotgun (WGS) entry which is preliminary data.</text>
</comment>
<gene>
    <name evidence="2" type="primary">cutC</name>
    <name evidence="3" type="ORF">GCM10010196_15950</name>
</gene>
<keyword evidence="2" id="KW-0963">Cytoplasm</keyword>
<dbReference type="RefSeq" id="WP_189084705.1">
    <property type="nucleotide sequence ID" value="NZ_BMRJ01000001.1"/>
</dbReference>
<dbReference type="HAMAP" id="MF_00795">
    <property type="entry name" value="CutC"/>
    <property type="match status" value="1"/>
</dbReference>
<organism evidence="3 4">
    <name type="scientific">Agromyces mediolanus</name>
    <name type="common">Corynebacterium mediolanum</name>
    <dbReference type="NCBI Taxonomy" id="41986"/>
    <lineage>
        <taxon>Bacteria</taxon>
        <taxon>Bacillati</taxon>
        <taxon>Actinomycetota</taxon>
        <taxon>Actinomycetes</taxon>
        <taxon>Micrococcales</taxon>
        <taxon>Microbacteriaceae</taxon>
        <taxon>Agromyces</taxon>
    </lineage>
</organism>
<evidence type="ECO:0000256" key="2">
    <source>
        <dbReference type="HAMAP-Rule" id="MF_00795"/>
    </source>
</evidence>
<evidence type="ECO:0000313" key="4">
    <source>
        <dbReference type="Proteomes" id="UP000610303"/>
    </source>
</evidence>
<evidence type="ECO:0000313" key="3">
    <source>
        <dbReference type="EMBL" id="GGR22997.1"/>
    </source>
</evidence>
<dbReference type="Gene3D" id="3.20.20.380">
    <property type="entry name" value="Copper homeostasis (CutC) domain"/>
    <property type="match status" value="1"/>
</dbReference>
<dbReference type="Pfam" id="PF03932">
    <property type="entry name" value="CutC"/>
    <property type="match status" value="1"/>
</dbReference>
<name>A0A918FB46_AGRME</name>
<dbReference type="SUPFAM" id="SSF110395">
    <property type="entry name" value="CutC-like"/>
    <property type="match status" value="1"/>
</dbReference>